<dbReference type="SUPFAM" id="SSF51197">
    <property type="entry name" value="Clavaminate synthase-like"/>
    <property type="match status" value="1"/>
</dbReference>
<reference evidence="1 2" key="1">
    <citation type="journal article" date="2009" name="Stand. Genomic Sci.">
        <title>Complete genome sequence of Pirellula staleyi type strain (ATCC 27377).</title>
        <authorList>
            <person name="Clum A."/>
            <person name="Tindall B.J."/>
            <person name="Sikorski J."/>
            <person name="Ivanova N."/>
            <person name="Mavrommatis K."/>
            <person name="Lucas S."/>
            <person name="Glavina del Rio T."/>
            <person name="Nolan M."/>
            <person name="Chen F."/>
            <person name="Tice H."/>
            <person name="Pitluck S."/>
            <person name="Cheng J.F."/>
            <person name="Chertkov O."/>
            <person name="Brettin T."/>
            <person name="Han C."/>
            <person name="Detter J.C."/>
            <person name="Kuske C."/>
            <person name="Bruce D."/>
            <person name="Goodwin L."/>
            <person name="Ovchinikova G."/>
            <person name="Pati A."/>
            <person name="Mikhailova N."/>
            <person name="Chen A."/>
            <person name="Palaniappan K."/>
            <person name="Land M."/>
            <person name="Hauser L."/>
            <person name="Chang Y.J."/>
            <person name="Jeffries C.D."/>
            <person name="Chain P."/>
            <person name="Rohde M."/>
            <person name="Goker M."/>
            <person name="Bristow J."/>
            <person name="Eisen J.A."/>
            <person name="Markowitz V."/>
            <person name="Hugenholtz P."/>
            <person name="Kyrpides N.C."/>
            <person name="Klenk H.P."/>
            <person name="Lapidus A."/>
        </authorList>
    </citation>
    <scope>NUCLEOTIDE SEQUENCE [LARGE SCALE GENOMIC DNA]</scope>
    <source>
        <strain evidence="2">ATCC 27377 / DSM 6068 / ICPB 4128</strain>
    </source>
</reference>
<dbReference type="KEGG" id="psl:Psta_1353"/>
<sequence length="223" mass="24637">MRHYSLAASGFELVTGAIARARCAEIAHLLDERDSISLGSRRLLDQPWCRELAVDLRRHPRIAALIPEAWVVAQCTLFEKSRATNWLVPLHQDLSIPVRERVEHPELSGWSIKEEGHFVQPPAELLAMLVAVRLHIDPCDQQDGPLRVVPDSHRAGKLSPEASAELRNRSGETSCIAEAGDALLLRPLLLHASSKATGSSQRRVLHFLWGPPALTCGLSWPAS</sequence>
<protein>
    <submittedName>
        <fullName evidence="1">Phytanoyl-CoA dioxygenase</fullName>
    </submittedName>
</protein>
<dbReference type="EMBL" id="CP001848">
    <property type="protein sequence ID" value="ADB16030.1"/>
    <property type="molecule type" value="Genomic_DNA"/>
</dbReference>
<organism evidence="1 2">
    <name type="scientific">Pirellula staleyi (strain ATCC 27377 / DSM 6068 / ICPB 4128)</name>
    <name type="common">Pirella staleyi</name>
    <dbReference type="NCBI Taxonomy" id="530564"/>
    <lineage>
        <taxon>Bacteria</taxon>
        <taxon>Pseudomonadati</taxon>
        <taxon>Planctomycetota</taxon>
        <taxon>Planctomycetia</taxon>
        <taxon>Pirellulales</taxon>
        <taxon>Pirellulaceae</taxon>
        <taxon>Pirellula</taxon>
    </lineage>
</organism>
<keyword evidence="1" id="KW-0560">Oxidoreductase</keyword>
<gene>
    <name evidence="1" type="ordered locus">Psta_1353</name>
</gene>
<dbReference type="AlphaFoldDB" id="D2QWS6"/>
<proteinExistence type="predicted"/>
<dbReference type="InterPro" id="IPR008775">
    <property type="entry name" value="Phytyl_CoA_dOase-like"/>
</dbReference>
<evidence type="ECO:0000313" key="1">
    <source>
        <dbReference type="EMBL" id="ADB16030.1"/>
    </source>
</evidence>
<dbReference type="Proteomes" id="UP000001887">
    <property type="component" value="Chromosome"/>
</dbReference>
<keyword evidence="1" id="KW-0223">Dioxygenase</keyword>
<accession>D2QWS6</accession>
<dbReference type="GO" id="GO:0016706">
    <property type="term" value="F:2-oxoglutarate-dependent dioxygenase activity"/>
    <property type="evidence" value="ECO:0007669"/>
    <property type="project" value="UniProtKB-ARBA"/>
</dbReference>
<dbReference type="OrthoDB" id="9791262at2"/>
<dbReference type="STRING" id="530564.Psta_1353"/>
<dbReference type="Gene3D" id="2.60.120.620">
    <property type="entry name" value="q2cbj1_9rhob like domain"/>
    <property type="match status" value="1"/>
</dbReference>
<dbReference type="eggNOG" id="COG5285">
    <property type="taxonomic scope" value="Bacteria"/>
</dbReference>
<dbReference type="HOGENOM" id="CLU_085070_0_0_0"/>
<keyword evidence="2" id="KW-1185">Reference proteome</keyword>
<evidence type="ECO:0000313" key="2">
    <source>
        <dbReference type="Proteomes" id="UP000001887"/>
    </source>
</evidence>
<dbReference type="Pfam" id="PF05721">
    <property type="entry name" value="PhyH"/>
    <property type="match status" value="1"/>
</dbReference>
<name>D2QWS6_PIRSD</name>